<proteinExistence type="predicted"/>
<reference evidence="1 2" key="1">
    <citation type="journal article" date="2003" name="Proc. Natl. Acad. Sci. U.S.A.">
        <title>Complete genome sequence of the marine planctomycete Pirellula sp. strain 1.</title>
        <authorList>
            <person name="Gloeckner F.O."/>
            <person name="Kube M."/>
            <person name="Bauer M."/>
            <person name="Teeling H."/>
            <person name="Lombardot T."/>
            <person name="Ludwig W."/>
            <person name="Gade D."/>
            <person name="Beck A."/>
            <person name="Borzym K."/>
            <person name="Heitmann K."/>
            <person name="Rabus R."/>
            <person name="Schlesner H."/>
            <person name="Amann R."/>
            <person name="Reinhardt R."/>
        </authorList>
    </citation>
    <scope>NUCLEOTIDE SEQUENCE [LARGE SCALE GENOMIC DNA]</scope>
    <source>
        <strain evidence="2">DSM 10527 / NCIMB 13988 / SH1</strain>
    </source>
</reference>
<organism evidence="1 2">
    <name type="scientific">Rhodopirellula baltica (strain DSM 10527 / NCIMB 13988 / SH1)</name>
    <dbReference type="NCBI Taxonomy" id="243090"/>
    <lineage>
        <taxon>Bacteria</taxon>
        <taxon>Pseudomonadati</taxon>
        <taxon>Planctomycetota</taxon>
        <taxon>Planctomycetia</taxon>
        <taxon>Pirellulales</taxon>
        <taxon>Pirellulaceae</taxon>
        <taxon>Rhodopirellula</taxon>
    </lineage>
</organism>
<protein>
    <submittedName>
        <fullName evidence="1">Uncharacterized protein</fullName>
    </submittedName>
</protein>
<dbReference type="KEGG" id="rba:RB6298"/>
<evidence type="ECO:0000313" key="1">
    <source>
        <dbReference type="EMBL" id="CAD74714.1"/>
    </source>
</evidence>
<accession>Q7UQI9</accession>
<dbReference type="Proteomes" id="UP000001025">
    <property type="component" value="Chromosome"/>
</dbReference>
<dbReference type="PATRIC" id="fig|243090.15.peg.3036"/>
<dbReference type="EMBL" id="BX294143">
    <property type="protein sequence ID" value="CAD74714.1"/>
    <property type="molecule type" value="Genomic_DNA"/>
</dbReference>
<dbReference type="STRING" id="243090.RB6298"/>
<dbReference type="HOGENOM" id="CLU_2261594_0_0_0"/>
<name>Q7UQI9_RHOBA</name>
<dbReference type="AlphaFoldDB" id="Q7UQI9"/>
<keyword evidence="2" id="KW-1185">Reference proteome</keyword>
<dbReference type="InParanoid" id="Q7UQI9"/>
<evidence type="ECO:0000313" key="2">
    <source>
        <dbReference type="Proteomes" id="UP000001025"/>
    </source>
</evidence>
<dbReference type="EnsemblBacteria" id="CAD74714">
    <property type="protein sequence ID" value="CAD74714"/>
    <property type="gene ID" value="RB6298"/>
</dbReference>
<sequence>MTAIGYLDLGIVAVSFDPPRLMHNEKFRVQRSTEQVKRKFSNFWANRKHDEESKEEFVSISSRRWLRVAVSHSLYAVRLNLLKSVYVLTRQEYPFLLNVTNSS</sequence>
<gene>
    <name evidence="1" type="ordered locus">RB6298</name>
</gene>